<dbReference type="PANTHER" id="PTHR30177">
    <property type="entry name" value="GLYCINE BETAINE/L-PROLINE TRANSPORT SYSTEM PERMEASE PROTEIN PROW"/>
    <property type="match status" value="1"/>
</dbReference>
<dbReference type="InterPro" id="IPR051204">
    <property type="entry name" value="ABC_transp_perm/SBD"/>
</dbReference>
<dbReference type="SUPFAM" id="SSF161098">
    <property type="entry name" value="MetI-like"/>
    <property type="match status" value="1"/>
</dbReference>
<dbReference type="Gene3D" id="1.10.3720.10">
    <property type="entry name" value="MetI-like"/>
    <property type="match status" value="1"/>
</dbReference>
<dbReference type="RefSeq" id="WP_344201590.1">
    <property type="nucleotide sequence ID" value="NZ_BAAAME010000004.1"/>
</dbReference>
<dbReference type="Pfam" id="PF00528">
    <property type="entry name" value="BPD_transp_1"/>
    <property type="match status" value="1"/>
</dbReference>
<feature type="transmembrane region" description="Helical" evidence="6">
    <location>
        <begin position="179"/>
        <end position="205"/>
    </location>
</feature>
<dbReference type="CDD" id="cd06261">
    <property type="entry name" value="TM_PBP2"/>
    <property type="match status" value="1"/>
</dbReference>
<organism evidence="8 9">
    <name type="scientific">Aeromicrobium alkaliterrae</name>
    <dbReference type="NCBI Taxonomy" id="302168"/>
    <lineage>
        <taxon>Bacteria</taxon>
        <taxon>Bacillati</taxon>
        <taxon>Actinomycetota</taxon>
        <taxon>Actinomycetes</taxon>
        <taxon>Propionibacteriales</taxon>
        <taxon>Nocardioidaceae</taxon>
        <taxon>Aeromicrobium</taxon>
    </lineage>
</organism>
<comment type="subcellular location">
    <subcellularLocation>
        <location evidence="6">Cell membrane</location>
        <topology evidence="6">Multi-pass membrane protein</topology>
    </subcellularLocation>
    <subcellularLocation>
        <location evidence="1">Membrane</location>
        <topology evidence="1">Multi-pass membrane protein</topology>
    </subcellularLocation>
</comment>
<keyword evidence="2 6" id="KW-0813">Transport</keyword>
<accession>A0ABP4VZ00</accession>
<reference evidence="9" key="1">
    <citation type="journal article" date="2019" name="Int. J. Syst. Evol. Microbiol.">
        <title>The Global Catalogue of Microorganisms (GCM) 10K type strain sequencing project: providing services to taxonomists for standard genome sequencing and annotation.</title>
        <authorList>
            <consortium name="The Broad Institute Genomics Platform"/>
            <consortium name="The Broad Institute Genome Sequencing Center for Infectious Disease"/>
            <person name="Wu L."/>
            <person name="Ma J."/>
        </authorList>
    </citation>
    <scope>NUCLEOTIDE SEQUENCE [LARGE SCALE GENOMIC DNA]</scope>
    <source>
        <strain evidence="9">JCM 13518</strain>
    </source>
</reference>
<keyword evidence="3 6" id="KW-0812">Transmembrane</keyword>
<sequence length="219" mass="22683">MTWIGNNLDVIGGHLLSHLWLSIVPTVLGFVLALPVGWICNRVPLVRGTVLSLASILYTIPSLAFFLILPSIIGTGFLDPLNIVIALTIFAVAVMARFATDGFASVSPQVLDAARASGYGRLGLALRVELPLAGPVLLAGLRVVSVSSVSLVSVGALIGVGNLGRLFTEGFQTENNAEIIAGIVLVVALALVLDALLVLGGRLVMPWSSGARRARGGAA</sequence>
<evidence type="ECO:0000259" key="7">
    <source>
        <dbReference type="PROSITE" id="PS50928"/>
    </source>
</evidence>
<name>A0ABP4VZ00_9ACTN</name>
<comment type="similarity">
    <text evidence="6">Belongs to the binding-protein-dependent transport system permease family.</text>
</comment>
<keyword evidence="4 6" id="KW-1133">Transmembrane helix</keyword>
<feature type="transmembrane region" description="Helical" evidence="6">
    <location>
        <begin position="81"/>
        <end position="99"/>
    </location>
</feature>
<dbReference type="EMBL" id="BAAAME010000004">
    <property type="protein sequence ID" value="GAA1742330.1"/>
    <property type="molecule type" value="Genomic_DNA"/>
</dbReference>
<feature type="transmembrane region" description="Helical" evidence="6">
    <location>
        <begin position="136"/>
        <end position="159"/>
    </location>
</feature>
<evidence type="ECO:0000256" key="2">
    <source>
        <dbReference type="ARBA" id="ARBA00022448"/>
    </source>
</evidence>
<keyword evidence="9" id="KW-1185">Reference proteome</keyword>
<dbReference type="Proteomes" id="UP001501057">
    <property type="component" value="Unassembled WGS sequence"/>
</dbReference>
<comment type="caution">
    <text evidence="8">The sequence shown here is derived from an EMBL/GenBank/DDBJ whole genome shotgun (WGS) entry which is preliminary data.</text>
</comment>
<evidence type="ECO:0000256" key="3">
    <source>
        <dbReference type="ARBA" id="ARBA00022692"/>
    </source>
</evidence>
<evidence type="ECO:0000256" key="4">
    <source>
        <dbReference type="ARBA" id="ARBA00022989"/>
    </source>
</evidence>
<evidence type="ECO:0000313" key="8">
    <source>
        <dbReference type="EMBL" id="GAA1742330.1"/>
    </source>
</evidence>
<evidence type="ECO:0000256" key="1">
    <source>
        <dbReference type="ARBA" id="ARBA00004141"/>
    </source>
</evidence>
<gene>
    <name evidence="8" type="ORF">GCM10009710_23040</name>
</gene>
<dbReference type="InterPro" id="IPR000515">
    <property type="entry name" value="MetI-like"/>
</dbReference>
<evidence type="ECO:0000256" key="5">
    <source>
        <dbReference type="ARBA" id="ARBA00023136"/>
    </source>
</evidence>
<dbReference type="PROSITE" id="PS50928">
    <property type="entry name" value="ABC_TM1"/>
    <property type="match status" value="1"/>
</dbReference>
<feature type="transmembrane region" description="Helical" evidence="6">
    <location>
        <begin position="50"/>
        <end position="69"/>
    </location>
</feature>
<proteinExistence type="inferred from homology"/>
<keyword evidence="5 6" id="KW-0472">Membrane</keyword>
<evidence type="ECO:0000256" key="6">
    <source>
        <dbReference type="RuleBase" id="RU363032"/>
    </source>
</evidence>
<feature type="transmembrane region" description="Helical" evidence="6">
    <location>
        <begin position="20"/>
        <end position="38"/>
    </location>
</feature>
<dbReference type="PANTHER" id="PTHR30177:SF4">
    <property type="entry name" value="OSMOPROTECTANT IMPORT PERMEASE PROTEIN OSMW"/>
    <property type="match status" value="1"/>
</dbReference>
<protein>
    <submittedName>
        <fullName evidence="8">ABC transporter permease</fullName>
    </submittedName>
</protein>
<evidence type="ECO:0000313" key="9">
    <source>
        <dbReference type="Proteomes" id="UP001501057"/>
    </source>
</evidence>
<feature type="domain" description="ABC transmembrane type-1" evidence="7">
    <location>
        <begin position="15"/>
        <end position="197"/>
    </location>
</feature>
<dbReference type="InterPro" id="IPR035906">
    <property type="entry name" value="MetI-like_sf"/>
</dbReference>